<sequence length="77" mass="8562">MANGVHLTDVQPCNGTKQGAKQGVPGCFVTLLNVLAKQRPMRCINLIRGNFSREVPLVVEGNKQFPPLRQGWQIDFE</sequence>
<keyword evidence="3" id="KW-1185">Reference proteome</keyword>
<evidence type="ECO:0000256" key="1">
    <source>
        <dbReference type="SAM" id="MobiDB-lite"/>
    </source>
</evidence>
<dbReference type="Proteomes" id="UP001054945">
    <property type="component" value="Unassembled WGS sequence"/>
</dbReference>
<organism evidence="2 3">
    <name type="scientific">Caerostris extrusa</name>
    <name type="common">Bark spider</name>
    <name type="synonym">Caerostris bankana</name>
    <dbReference type="NCBI Taxonomy" id="172846"/>
    <lineage>
        <taxon>Eukaryota</taxon>
        <taxon>Metazoa</taxon>
        <taxon>Ecdysozoa</taxon>
        <taxon>Arthropoda</taxon>
        <taxon>Chelicerata</taxon>
        <taxon>Arachnida</taxon>
        <taxon>Araneae</taxon>
        <taxon>Araneomorphae</taxon>
        <taxon>Entelegynae</taxon>
        <taxon>Araneoidea</taxon>
        <taxon>Araneidae</taxon>
        <taxon>Caerostris</taxon>
    </lineage>
</organism>
<accession>A0AAV4VMY8</accession>
<dbReference type="EMBL" id="BPLR01014830">
    <property type="protein sequence ID" value="GIY71592.1"/>
    <property type="molecule type" value="Genomic_DNA"/>
</dbReference>
<feature type="region of interest" description="Disordered" evidence="1">
    <location>
        <begin position="1"/>
        <end position="22"/>
    </location>
</feature>
<gene>
    <name evidence="2" type="ORF">CEXT_629151</name>
</gene>
<dbReference type="AlphaFoldDB" id="A0AAV4VMY8"/>
<reference evidence="2 3" key="1">
    <citation type="submission" date="2021-06" db="EMBL/GenBank/DDBJ databases">
        <title>Caerostris extrusa draft genome.</title>
        <authorList>
            <person name="Kono N."/>
            <person name="Arakawa K."/>
        </authorList>
    </citation>
    <scope>NUCLEOTIDE SEQUENCE [LARGE SCALE GENOMIC DNA]</scope>
</reference>
<comment type="caution">
    <text evidence="2">The sequence shown here is derived from an EMBL/GenBank/DDBJ whole genome shotgun (WGS) entry which is preliminary data.</text>
</comment>
<evidence type="ECO:0000313" key="3">
    <source>
        <dbReference type="Proteomes" id="UP001054945"/>
    </source>
</evidence>
<protein>
    <submittedName>
        <fullName evidence="2">Uncharacterized protein</fullName>
    </submittedName>
</protein>
<evidence type="ECO:0000313" key="2">
    <source>
        <dbReference type="EMBL" id="GIY71592.1"/>
    </source>
</evidence>
<proteinExistence type="predicted"/>
<name>A0AAV4VMY8_CAEEX</name>